<proteinExistence type="predicted"/>
<gene>
    <name evidence="1" type="ORF">J2Y69_001878</name>
</gene>
<protein>
    <submittedName>
        <fullName evidence="1">Uncharacterized protein</fullName>
    </submittedName>
</protein>
<accession>A0ABU1SEE8</accession>
<sequence>MLGIAVIALLAVGTLIGVSIPRPPDISLPLTSEQEERRDKLLRNSEELDRGSIALLAVEGEALLWFGTRNDGALLCGMLDIEGQAVRSACSAKNEMRNSIVYMPDYSDGTTTGTSYDAQLLLSGSGVPAGVLQSYERGEDLWKYMGLTTAERQTAERLMADDRESHPSIVGYLGAMPIWLLSSREERCLLVETATDGDVRSCIPAAPRQELTIGAGSSTEAMTIEPEQRITLGMPGEDGRDAALLELRFKQGQMPYLTITIGEPPPFWGTRIE</sequence>
<dbReference type="Proteomes" id="UP001259347">
    <property type="component" value="Unassembled WGS sequence"/>
</dbReference>
<name>A0ABU1SEE8_9MICO</name>
<evidence type="ECO:0000313" key="2">
    <source>
        <dbReference type="Proteomes" id="UP001259347"/>
    </source>
</evidence>
<keyword evidence="2" id="KW-1185">Reference proteome</keyword>
<comment type="caution">
    <text evidence="1">The sequence shown here is derived from an EMBL/GenBank/DDBJ whole genome shotgun (WGS) entry which is preliminary data.</text>
</comment>
<organism evidence="1 2">
    <name type="scientific">Microbacterium resistens</name>
    <dbReference type="NCBI Taxonomy" id="156977"/>
    <lineage>
        <taxon>Bacteria</taxon>
        <taxon>Bacillati</taxon>
        <taxon>Actinomycetota</taxon>
        <taxon>Actinomycetes</taxon>
        <taxon>Micrococcales</taxon>
        <taxon>Microbacteriaceae</taxon>
        <taxon>Microbacterium</taxon>
    </lineage>
</organism>
<evidence type="ECO:0000313" key="1">
    <source>
        <dbReference type="EMBL" id="MDR6867277.1"/>
    </source>
</evidence>
<reference evidence="1 2" key="1">
    <citation type="submission" date="2023-07" db="EMBL/GenBank/DDBJ databases">
        <title>Sorghum-associated microbial communities from plants grown in Nebraska, USA.</title>
        <authorList>
            <person name="Schachtman D."/>
        </authorList>
    </citation>
    <scope>NUCLEOTIDE SEQUENCE [LARGE SCALE GENOMIC DNA]</scope>
    <source>
        <strain evidence="1 2">2980</strain>
    </source>
</reference>
<dbReference type="EMBL" id="JAVDUM010000007">
    <property type="protein sequence ID" value="MDR6867277.1"/>
    <property type="molecule type" value="Genomic_DNA"/>
</dbReference>
<dbReference type="RefSeq" id="WP_310019923.1">
    <property type="nucleotide sequence ID" value="NZ_JAVDUM010000007.1"/>
</dbReference>